<evidence type="ECO:0000256" key="2">
    <source>
        <dbReference type="ARBA" id="ARBA00022475"/>
    </source>
</evidence>
<keyword evidence="3 6" id="KW-0812">Transmembrane</keyword>
<accession>A0A223S8Z6</accession>
<evidence type="ECO:0000256" key="4">
    <source>
        <dbReference type="ARBA" id="ARBA00022989"/>
    </source>
</evidence>
<keyword evidence="5 6" id="KW-0472">Membrane</keyword>
<organism evidence="8 9">
    <name type="scientific">Nocardiopsis gilva YIM 90087</name>
    <dbReference type="NCBI Taxonomy" id="1235441"/>
    <lineage>
        <taxon>Bacteria</taxon>
        <taxon>Bacillati</taxon>
        <taxon>Actinomycetota</taxon>
        <taxon>Actinomycetes</taxon>
        <taxon>Streptosporangiales</taxon>
        <taxon>Nocardiopsidaceae</taxon>
        <taxon>Nocardiopsis</taxon>
    </lineage>
</organism>
<sequence length="184" mass="19133">MMNDALSGEPGAGVQVPAGMGMRVLARAIDLVIVGAIGLVVSAAVSYEVPVGTETLLKELLASLVTSLLLFVLYAGYEVSFTALYGATPGKLFCRLRIVAAVDEETGSGGGLPDALGVLKRSTVLYLSVLLNFIPIIGLLALGVSIYAVTSAFLDQPRGRGLHDRIGGTEVVTTRERPVSSDDV</sequence>
<evidence type="ECO:0000313" key="9">
    <source>
        <dbReference type="Proteomes" id="UP000215005"/>
    </source>
</evidence>
<evidence type="ECO:0000313" key="8">
    <source>
        <dbReference type="EMBL" id="ASU84591.1"/>
    </source>
</evidence>
<name>A0A223S8Z6_9ACTN</name>
<evidence type="ECO:0000256" key="3">
    <source>
        <dbReference type="ARBA" id="ARBA00022692"/>
    </source>
</evidence>
<feature type="transmembrane region" description="Helical" evidence="6">
    <location>
        <begin position="124"/>
        <end position="150"/>
    </location>
</feature>
<reference evidence="8 9" key="1">
    <citation type="submission" date="2017-08" db="EMBL/GenBank/DDBJ databases">
        <title>The complete genome sequence of Nocardiopsis gilva YIM 90087.</title>
        <authorList>
            <person name="Yin M."/>
            <person name="Tang S."/>
        </authorList>
    </citation>
    <scope>NUCLEOTIDE SEQUENCE [LARGE SCALE GENOMIC DNA]</scope>
    <source>
        <strain evidence="8 9">YIM 90087</strain>
    </source>
</reference>
<dbReference type="AlphaFoldDB" id="A0A223S8Z6"/>
<dbReference type="RefSeq" id="WP_017618062.1">
    <property type="nucleotide sequence ID" value="NZ_ANBG01000134.1"/>
</dbReference>
<gene>
    <name evidence="8" type="ORF">CDO52_18885</name>
</gene>
<dbReference type="KEGG" id="ngv:CDO52_18885"/>
<evidence type="ECO:0000256" key="6">
    <source>
        <dbReference type="SAM" id="Phobius"/>
    </source>
</evidence>
<proteinExistence type="predicted"/>
<dbReference type="OrthoDB" id="9774993at2"/>
<evidence type="ECO:0000256" key="1">
    <source>
        <dbReference type="ARBA" id="ARBA00004651"/>
    </source>
</evidence>
<feature type="transmembrane region" description="Helical" evidence="6">
    <location>
        <begin position="59"/>
        <end position="77"/>
    </location>
</feature>
<evidence type="ECO:0000259" key="7">
    <source>
        <dbReference type="Pfam" id="PF06271"/>
    </source>
</evidence>
<dbReference type="GO" id="GO:0005886">
    <property type="term" value="C:plasma membrane"/>
    <property type="evidence" value="ECO:0007669"/>
    <property type="project" value="UniProtKB-SubCell"/>
</dbReference>
<keyword evidence="9" id="KW-1185">Reference proteome</keyword>
<comment type="subcellular location">
    <subcellularLocation>
        <location evidence="1">Cell membrane</location>
        <topology evidence="1">Multi-pass membrane protein</topology>
    </subcellularLocation>
</comment>
<dbReference type="InterPro" id="IPR051791">
    <property type="entry name" value="Pra-immunoreactive"/>
</dbReference>
<dbReference type="InterPro" id="IPR010432">
    <property type="entry name" value="RDD"/>
</dbReference>
<evidence type="ECO:0000256" key="5">
    <source>
        <dbReference type="ARBA" id="ARBA00023136"/>
    </source>
</evidence>
<keyword evidence="2" id="KW-1003">Cell membrane</keyword>
<dbReference type="Proteomes" id="UP000215005">
    <property type="component" value="Chromosome"/>
</dbReference>
<feature type="domain" description="RDD" evidence="7">
    <location>
        <begin position="18"/>
        <end position="168"/>
    </location>
</feature>
<dbReference type="EMBL" id="CP022753">
    <property type="protein sequence ID" value="ASU84591.1"/>
    <property type="molecule type" value="Genomic_DNA"/>
</dbReference>
<protein>
    <submittedName>
        <fullName evidence="8">RDD family protein</fullName>
    </submittedName>
</protein>
<dbReference type="Pfam" id="PF06271">
    <property type="entry name" value="RDD"/>
    <property type="match status" value="1"/>
</dbReference>
<feature type="transmembrane region" description="Helical" evidence="6">
    <location>
        <begin position="24"/>
        <end position="47"/>
    </location>
</feature>
<dbReference type="PANTHER" id="PTHR36115">
    <property type="entry name" value="PROLINE-RICH ANTIGEN HOMOLOG-RELATED"/>
    <property type="match status" value="1"/>
</dbReference>
<keyword evidence="4 6" id="KW-1133">Transmembrane helix</keyword>